<accession>A0A844GYT7</accession>
<dbReference type="EMBL" id="WMIA01000010">
    <property type="protein sequence ID" value="MTF39136.1"/>
    <property type="molecule type" value="Genomic_DNA"/>
</dbReference>
<dbReference type="GO" id="GO:0071111">
    <property type="term" value="F:cyclic-guanylate-specific phosphodiesterase activity"/>
    <property type="evidence" value="ECO:0007669"/>
    <property type="project" value="InterPro"/>
</dbReference>
<keyword evidence="1" id="KW-0597">Phosphoprotein</keyword>
<protein>
    <submittedName>
        <fullName evidence="5">EAL domain-containing protein</fullName>
    </submittedName>
</protein>
<evidence type="ECO:0000256" key="1">
    <source>
        <dbReference type="PROSITE-ProRule" id="PRU00169"/>
    </source>
</evidence>
<feature type="domain" description="GGDEF" evidence="4">
    <location>
        <begin position="187"/>
        <end position="317"/>
    </location>
</feature>
<dbReference type="InterPro" id="IPR011006">
    <property type="entry name" value="CheY-like_superfamily"/>
</dbReference>
<dbReference type="Gene3D" id="3.30.70.270">
    <property type="match status" value="1"/>
</dbReference>
<organism evidence="5 6">
    <name type="scientific">Cyanobacterium aponinum 0216</name>
    <dbReference type="NCBI Taxonomy" id="2676140"/>
    <lineage>
        <taxon>Bacteria</taxon>
        <taxon>Bacillati</taxon>
        <taxon>Cyanobacteriota</taxon>
        <taxon>Cyanophyceae</taxon>
        <taxon>Oscillatoriophycideae</taxon>
        <taxon>Chroococcales</taxon>
        <taxon>Geminocystaceae</taxon>
        <taxon>Cyanobacterium</taxon>
    </lineage>
</organism>
<evidence type="ECO:0000313" key="6">
    <source>
        <dbReference type="Proteomes" id="UP000437131"/>
    </source>
</evidence>
<feature type="domain" description="Response regulatory" evidence="2">
    <location>
        <begin position="6"/>
        <end position="121"/>
    </location>
</feature>
<dbReference type="PROSITE" id="PS50110">
    <property type="entry name" value="RESPONSE_REGULATORY"/>
    <property type="match status" value="1"/>
</dbReference>
<evidence type="ECO:0000259" key="3">
    <source>
        <dbReference type="PROSITE" id="PS50883"/>
    </source>
</evidence>
<dbReference type="CDD" id="cd17534">
    <property type="entry name" value="REC_DC-like"/>
    <property type="match status" value="1"/>
</dbReference>
<dbReference type="RefSeq" id="WP_155083868.1">
    <property type="nucleotide sequence ID" value="NZ_WMIA01000010.1"/>
</dbReference>
<gene>
    <name evidence="5" type="ORF">GGC33_09365</name>
</gene>
<evidence type="ECO:0000313" key="5">
    <source>
        <dbReference type="EMBL" id="MTF39136.1"/>
    </source>
</evidence>
<evidence type="ECO:0000259" key="2">
    <source>
        <dbReference type="PROSITE" id="PS50110"/>
    </source>
</evidence>
<dbReference type="SUPFAM" id="SSF141868">
    <property type="entry name" value="EAL domain-like"/>
    <property type="match status" value="1"/>
</dbReference>
<dbReference type="Pfam" id="PF00563">
    <property type="entry name" value="EAL"/>
    <property type="match status" value="1"/>
</dbReference>
<dbReference type="SMART" id="SM00448">
    <property type="entry name" value="REC"/>
    <property type="match status" value="1"/>
</dbReference>
<sequence>MNTSLKVFIIEDEIIAAESLKLDLESLGYQVIGKENSHDKVLPKIKENQPDLILMDIKIKGDIDGIDLAKKINQIMCVPIIYLTAYADEKTLNRAMETSPYGYIVKPYKTEDLVTNIRIAWQKYNQINHITHQLTSQQERLNFISKYDELTQLPNQLSLVENFNGILELFYQQLNSQADLDTDNKSQFIPLFYLNFGRFYLIRDELGQDLANMLFKALVKRLKANLNEDYILTRLDGDDFALIIPPIKTKQIAIDLATNLLEKITPPFIYKQQEIYIDFKIGISLYPIHGENIDQLLYKAKEAAKDLEQNQYKIYSPAFHSFTAKQVSLEAKLHNALENRELEIYYQPLVEMRTNKIFGAEALLRWNNPEDKYISPEIFIPLAEEIGIIETINNWILNTACEEFNYLHKNFKSDLRLSINLSKRQFDQDYLEQKILKILADNYFNPSLLQIEISESLLVNNHQMASRKLKKLHSIGLKIAIDDFGTGYSSLGYLQNLYFDILKLDRIFINKIESNPKNATITKSLIEMAHELNLKIIAEGVETEPELSFLHKNNCDYYQGYLFSRALPFQQFKELLEINI</sequence>
<dbReference type="InterPro" id="IPR050706">
    <property type="entry name" value="Cyclic-di-GMP_PDE-like"/>
</dbReference>
<dbReference type="InterPro" id="IPR043128">
    <property type="entry name" value="Rev_trsase/Diguanyl_cyclase"/>
</dbReference>
<evidence type="ECO:0000259" key="4">
    <source>
        <dbReference type="PROSITE" id="PS50887"/>
    </source>
</evidence>
<reference evidence="5 6" key="1">
    <citation type="submission" date="2019-11" db="EMBL/GenBank/DDBJ databases">
        <title>Isolation of a new High Light Tolerant Cyanobacteria.</title>
        <authorList>
            <person name="Dobson Z."/>
            <person name="Vaughn N."/>
            <person name="Vaughn M."/>
            <person name="Fromme P."/>
            <person name="Mazor Y."/>
        </authorList>
    </citation>
    <scope>NUCLEOTIDE SEQUENCE [LARGE SCALE GENOMIC DNA]</scope>
    <source>
        <strain evidence="5 6">0216</strain>
    </source>
</reference>
<dbReference type="Pfam" id="PF00072">
    <property type="entry name" value="Response_reg"/>
    <property type="match status" value="1"/>
</dbReference>
<dbReference type="InterPro" id="IPR035919">
    <property type="entry name" value="EAL_sf"/>
</dbReference>
<comment type="caution">
    <text evidence="5">The sequence shown here is derived from an EMBL/GenBank/DDBJ whole genome shotgun (WGS) entry which is preliminary data.</text>
</comment>
<feature type="modified residue" description="4-aspartylphosphate" evidence="1">
    <location>
        <position position="56"/>
    </location>
</feature>
<dbReference type="PROSITE" id="PS50883">
    <property type="entry name" value="EAL"/>
    <property type="match status" value="1"/>
</dbReference>
<dbReference type="Gene3D" id="3.40.50.2300">
    <property type="match status" value="1"/>
</dbReference>
<dbReference type="InterPro" id="IPR001789">
    <property type="entry name" value="Sig_transdc_resp-reg_receiver"/>
</dbReference>
<dbReference type="InterPro" id="IPR001633">
    <property type="entry name" value="EAL_dom"/>
</dbReference>
<dbReference type="CDD" id="cd01948">
    <property type="entry name" value="EAL"/>
    <property type="match status" value="1"/>
</dbReference>
<dbReference type="SMART" id="SM00267">
    <property type="entry name" value="GGDEF"/>
    <property type="match status" value="1"/>
</dbReference>
<dbReference type="Proteomes" id="UP000437131">
    <property type="component" value="Unassembled WGS sequence"/>
</dbReference>
<dbReference type="SUPFAM" id="SSF52172">
    <property type="entry name" value="CheY-like"/>
    <property type="match status" value="1"/>
</dbReference>
<dbReference type="PANTHER" id="PTHR33121">
    <property type="entry name" value="CYCLIC DI-GMP PHOSPHODIESTERASE PDEF"/>
    <property type="match status" value="1"/>
</dbReference>
<name>A0A844GYT7_9CHRO</name>
<dbReference type="SUPFAM" id="SSF55073">
    <property type="entry name" value="Nucleotide cyclase"/>
    <property type="match status" value="1"/>
</dbReference>
<dbReference type="CDD" id="cd01949">
    <property type="entry name" value="GGDEF"/>
    <property type="match status" value="1"/>
</dbReference>
<dbReference type="Pfam" id="PF00990">
    <property type="entry name" value="GGDEF"/>
    <property type="match status" value="1"/>
</dbReference>
<dbReference type="Gene3D" id="3.20.20.450">
    <property type="entry name" value="EAL domain"/>
    <property type="match status" value="1"/>
</dbReference>
<dbReference type="NCBIfam" id="TIGR00254">
    <property type="entry name" value="GGDEF"/>
    <property type="match status" value="1"/>
</dbReference>
<dbReference type="GO" id="GO:0000160">
    <property type="term" value="P:phosphorelay signal transduction system"/>
    <property type="evidence" value="ECO:0007669"/>
    <property type="project" value="InterPro"/>
</dbReference>
<dbReference type="InterPro" id="IPR000160">
    <property type="entry name" value="GGDEF_dom"/>
</dbReference>
<dbReference type="InterPro" id="IPR029787">
    <property type="entry name" value="Nucleotide_cyclase"/>
</dbReference>
<dbReference type="PROSITE" id="PS50887">
    <property type="entry name" value="GGDEF"/>
    <property type="match status" value="1"/>
</dbReference>
<dbReference type="PANTHER" id="PTHR33121:SF70">
    <property type="entry name" value="SIGNALING PROTEIN YKOW"/>
    <property type="match status" value="1"/>
</dbReference>
<proteinExistence type="predicted"/>
<feature type="domain" description="EAL" evidence="3">
    <location>
        <begin position="326"/>
        <end position="580"/>
    </location>
</feature>
<dbReference type="SMART" id="SM00052">
    <property type="entry name" value="EAL"/>
    <property type="match status" value="1"/>
</dbReference>
<dbReference type="AlphaFoldDB" id="A0A844GYT7"/>